<evidence type="ECO:0000256" key="1">
    <source>
        <dbReference type="ARBA" id="ARBA00022723"/>
    </source>
</evidence>
<dbReference type="GO" id="GO:0003824">
    <property type="term" value="F:catalytic activity"/>
    <property type="evidence" value="ECO:0007669"/>
    <property type="project" value="InterPro"/>
</dbReference>
<dbReference type="Pfam" id="PF04055">
    <property type="entry name" value="Radical_SAM"/>
    <property type="match status" value="1"/>
</dbReference>
<evidence type="ECO:0000313" key="6">
    <source>
        <dbReference type="Proteomes" id="UP000075391"/>
    </source>
</evidence>
<keyword evidence="3" id="KW-0411">Iron-sulfur</keyword>
<reference evidence="5 6" key="1">
    <citation type="submission" date="2016-03" db="EMBL/GenBank/DDBJ databases">
        <authorList>
            <person name="Ploux O."/>
        </authorList>
    </citation>
    <scope>NUCLEOTIDE SEQUENCE [LARGE SCALE GENOMIC DNA]</scope>
    <source>
        <strain evidence="5 6">BER2</strain>
    </source>
</reference>
<dbReference type="PROSITE" id="PS51918">
    <property type="entry name" value="RADICAL_SAM"/>
    <property type="match status" value="1"/>
</dbReference>
<evidence type="ECO:0000256" key="2">
    <source>
        <dbReference type="ARBA" id="ARBA00023004"/>
    </source>
</evidence>
<organism evidence="5 6">
    <name type="scientific">Bdellovibrio bacteriovorus</name>
    <dbReference type="NCBI Taxonomy" id="959"/>
    <lineage>
        <taxon>Bacteria</taxon>
        <taxon>Pseudomonadati</taxon>
        <taxon>Bdellovibrionota</taxon>
        <taxon>Bdellovibrionia</taxon>
        <taxon>Bdellovibrionales</taxon>
        <taxon>Pseudobdellovibrionaceae</taxon>
        <taxon>Bdellovibrio</taxon>
    </lineage>
</organism>
<dbReference type="InterPro" id="IPR040086">
    <property type="entry name" value="MJ0683-like"/>
</dbReference>
<dbReference type="OrthoDB" id="5288665at2"/>
<dbReference type="SFLD" id="SFLDG01084">
    <property type="entry name" value="Uncharacterised_Radical_SAM_Su"/>
    <property type="match status" value="1"/>
</dbReference>
<dbReference type="SFLD" id="SFLDS00029">
    <property type="entry name" value="Radical_SAM"/>
    <property type="match status" value="1"/>
</dbReference>
<dbReference type="SMART" id="SM00729">
    <property type="entry name" value="Elp3"/>
    <property type="match status" value="1"/>
</dbReference>
<dbReference type="GO" id="GO:0051536">
    <property type="term" value="F:iron-sulfur cluster binding"/>
    <property type="evidence" value="ECO:0007669"/>
    <property type="project" value="UniProtKB-KW"/>
</dbReference>
<name>A0A150WJ01_BDEBC</name>
<protein>
    <submittedName>
        <fullName evidence="5">Radical SAM protein</fullName>
    </submittedName>
</protein>
<evidence type="ECO:0000313" key="5">
    <source>
        <dbReference type="EMBL" id="KYG63415.1"/>
    </source>
</evidence>
<keyword evidence="1" id="KW-0479">Metal-binding</keyword>
<dbReference type="SUPFAM" id="SSF102114">
    <property type="entry name" value="Radical SAM enzymes"/>
    <property type="match status" value="1"/>
</dbReference>
<keyword evidence="2" id="KW-0408">Iron</keyword>
<accession>A0A150WJ01</accession>
<proteinExistence type="predicted"/>
<dbReference type="PANTHER" id="PTHR43432:SF3">
    <property type="entry name" value="SLR0285 PROTEIN"/>
    <property type="match status" value="1"/>
</dbReference>
<dbReference type="Proteomes" id="UP000075391">
    <property type="component" value="Unassembled WGS sequence"/>
</dbReference>
<gene>
    <name evidence="5" type="ORF">AZI85_05125</name>
</gene>
<comment type="caution">
    <text evidence="5">The sequence shown here is derived from an EMBL/GenBank/DDBJ whole genome shotgun (WGS) entry which is preliminary data.</text>
</comment>
<dbReference type="CDD" id="cd01335">
    <property type="entry name" value="Radical_SAM"/>
    <property type="match status" value="1"/>
</dbReference>
<dbReference type="InterPro" id="IPR006638">
    <property type="entry name" value="Elp3/MiaA/NifB-like_rSAM"/>
</dbReference>
<evidence type="ECO:0000256" key="3">
    <source>
        <dbReference type="ARBA" id="ARBA00023014"/>
    </source>
</evidence>
<dbReference type="PANTHER" id="PTHR43432">
    <property type="entry name" value="SLR0285 PROTEIN"/>
    <property type="match status" value="1"/>
</dbReference>
<evidence type="ECO:0000259" key="4">
    <source>
        <dbReference type="PROSITE" id="PS51918"/>
    </source>
</evidence>
<dbReference type="NCBIfam" id="NF033668">
    <property type="entry name" value="rSAM_PA0069"/>
    <property type="match status" value="1"/>
</dbReference>
<dbReference type="InterPro" id="IPR007197">
    <property type="entry name" value="rSAM"/>
</dbReference>
<dbReference type="InterPro" id="IPR058240">
    <property type="entry name" value="rSAM_sf"/>
</dbReference>
<sequence>MTREFRKDIRGRGASSNVTNRYDSLKYEATEEDFDNYLEDEKALLKTEVLKDSSRTIITENKSPDIGFTFSINAYRGCEHGCAYCYARPTHEYLGLSPGLDFESKIFVKEEAPKLLREALMKPSWKPAVIAMSGITDCYQPLERKMQLTRGCLEVLLEFKNPVSLITKNALVTRDVDILSQMAAYNGTLVFLSITSLNDDLVQILEPRTSRPAARLKAIETLAKAGVPVGVNVAPCIPGLNDHEMPAILKAAKDAGAQYAGYVPLRLPSSVRPIFEEWLEVHQPLKKEKVLNSVRDIRGGKLNDANFGSRMRGEGPRADQMAQMFKLYTRKYGLNVKKFDLSTEHFQRRGDQLKFDIE</sequence>
<feature type="domain" description="Radical SAM core" evidence="4">
    <location>
        <begin position="64"/>
        <end position="301"/>
    </location>
</feature>
<dbReference type="AlphaFoldDB" id="A0A150WJ01"/>
<dbReference type="GO" id="GO:0046872">
    <property type="term" value="F:metal ion binding"/>
    <property type="evidence" value="ECO:0007669"/>
    <property type="project" value="UniProtKB-KW"/>
</dbReference>
<dbReference type="EMBL" id="LUKF01000014">
    <property type="protein sequence ID" value="KYG63415.1"/>
    <property type="molecule type" value="Genomic_DNA"/>
</dbReference>
<dbReference type="Gene3D" id="3.80.30.30">
    <property type="match status" value="1"/>
</dbReference>
<dbReference type="RefSeq" id="WP_063243763.1">
    <property type="nucleotide sequence ID" value="NZ_CP168967.1"/>
</dbReference>